<protein>
    <recommendedName>
        <fullName evidence="3">Probable chemoreceptor glutamine deamidase CheD</fullName>
        <ecNumber evidence="3">3.5.1.44</ecNumber>
    </recommendedName>
</protein>
<dbReference type="SUPFAM" id="SSF64438">
    <property type="entry name" value="CNF1/YfiH-like putative cysteine hydrolases"/>
    <property type="match status" value="1"/>
</dbReference>
<dbReference type="PANTHER" id="PTHR35147">
    <property type="entry name" value="CHEMORECEPTOR GLUTAMINE DEAMIDASE CHED-RELATED"/>
    <property type="match status" value="1"/>
</dbReference>
<sequence>MTTILGSCVSVCLFDPIQAIGGMNHYIFPDNPDTKTATLRHGPFAIETLLDEMMRLGVVPFNLRAKVFGGGGTLTSLDCGIQVGRRNVNVALEELKRQKIQISSKRVLGSSGVMIKMLTSTGDVWLRKIKNELDHPASADHR</sequence>
<proteinExistence type="inferred from homology"/>
<evidence type="ECO:0000313" key="5">
    <source>
        <dbReference type="Proteomes" id="UP000680714"/>
    </source>
</evidence>
<keyword evidence="5" id="KW-1185">Reference proteome</keyword>
<dbReference type="InterPro" id="IPR005659">
    <property type="entry name" value="Chemorcpt_Glu_NH3ase_CheD"/>
</dbReference>
<comment type="function">
    <text evidence="3">Probably deamidates glutamine residues to glutamate on methyl-accepting chemotaxis receptors (MCPs), playing an important role in chemotaxis.</text>
</comment>
<dbReference type="RefSeq" id="WP_211549254.1">
    <property type="nucleotide sequence ID" value="NZ_JAGTUF010000011.1"/>
</dbReference>
<accession>A0ABS5IDX0</accession>
<dbReference type="Gene3D" id="3.30.1330.200">
    <property type="match status" value="1"/>
</dbReference>
<evidence type="ECO:0000313" key="4">
    <source>
        <dbReference type="EMBL" id="MBR9972466.1"/>
    </source>
</evidence>
<dbReference type="InterPro" id="IPR011324">
    <property type="entry name" value="Cytotoxic_necrot_fac-like_cat"/>
</dbReference>
<dbReference type="Proteomes" id="UP000680714">
    <property type="component" value="Unassembled WGS sequence"/>
</dbReference>
<dbReference type="PANTHER" id="PTHR35147:SF3">
    <property type="entry name" value="CHEMORECEPTOR GLUTAMINE DEAMIDASE CHED 1-RELATED"/>
    <property type="match status" value="1"/>
</dbReference>
<reference evidence="4 5" key="1">
    <citation type="submission" date="2021-04" db="EMBL/GenBank/DDBJ databases">
        <title>Magnetospirillum sulfuroxidans sp. nov., a facultative chemolithoautotrophic sulfur-oxidizing alphaproteobacterium isolated from freshwater sediment and proposals for Paramagetospirillum gen. nov., and Magnetospirillaceae fam. nov.</title>
        <authorList>
            <person name="Koziaeva V."/>
            <person name="Geelhoed J.S."/>
            <person name="Sorokin D.Y."/>
            <person name="Grouzdev D.S."/>
        </authorList>
    </citation>
    <scope>NUCLEOTIDE SEQUENCE [LARGE SCALE GENOMIC DNA]</scope>
    <source>
        <strain evidence="4 5">J10</strain>
    </source>
</reference>
<dbReference type="Pfam" id="PF03975">
    <property type="entry name" value="CheD"/>
    <property type="match status" value="1"/>
</dbReference>
<evidence type="ECO:0000256" key="1">
    <source>
        <dbReference type="ARBA" id="ARBA00022500"/>
    </source>
</evidence>
<organism evidence="4 5">
    <name type="scientific">Magnetospirillum sulfuroxidans</name>
    <dbReference type="NCBI Taxonomy" id="611300"/>
    <lineage>
        <taxon>Bacteria</taxon>
        <taxon>Pseudomonadati</taxon>
        <taxon>Pseudomonadota</taxon>
        <taxon>Alphaproteobacteria</taxon>
        <taxon>Rhodospirillales</taxon>
        <taxon>Rhodospirillaceae</taxon>
        <taxon>Magnetospirillum</taxon>
    </lineage>
</organism>
<dbReference type="EMBL" id="JAGTUF010000011">
    <property type="protein sequence ID" value="MBR9972466.1"/>
    <property type="molecule type" value="Genomic_DNA"/>
</dbReference>
<keyword evidence="2 3" id="KW-0378">Hydrolase</keyword>
<dbReference type="EC" id="3.5.1.44" evidence="3"/>
<comment type="catalytic activity">
    <reaction evidence="3">
        <text>L-glutaminyl-[protein] + H2O = L-glutamyl-[protein] + NH4(+)</text>
        <dbReference type="Rhea" id="RHEA:16441"/>
        <dbReference type="Rhea" id="RHEA-COMP:10207"/>
        <dbReference type="Rhea" id="RHEA-COMP:10208"/>
        <dbReference type="ChEBI" id="CHEBI:15377"/>
        <dbReference type="ChEBI" id="CHEBI:28938"/>
        <dbReference type="ChEBI" id="CHEBI:29973"/>
        <dbReference type="ChEBI" id="CHEBI:30011"/>
        <dbReference type="EC" id="3.5.1.44"/>
    </reaction>
</comment>
<comment type="similarity">
    <text evidence="3">Belongs to the CheD family.</text>
</comment>
<evidence type="ECO:0000256" key="2">
    <source>
        <dbReference type="ARBA" id="ARBA00022801"/>
    </source>
</evidence>
<dbReference type="CDD" id="cd16352">
    <property type="entry name" value="CheD"/>
    <property type="match status" value="1"/>
</dbReference>
<gene>
    <name evidence="3" type="primary">cheD</name>
    <name evidence="4" type="ORF">KEC16_12145</name>
</gene>
<comment type="caution">
    <text evidence="4">The sequence shown here is derived from an EMBL/GenBank/DDBJ whole genome shotgun (WGS) entry which is preliminary data.</text>
</comment>
<name>A0ABS5IDX0_9PROT</name>
<dbReference type="HAMAP" id="MF_01440">
    <property type="entry name" value="CheD"/>
    <property type="match status" value="1"/>
</dbReference>
<keyword evidence="1 3" id="KW-0145">Chemotaxis</keyword>
<dbReference type="InterPro" id="IPR038592">
    <property type="entry name" value="CheD-like_sf"/>
</dbReference>
<evidence type="ECO:0000256" key="3">
    <source>
        <dbReference type="HAMAP-Rule" id="MF_01440"/>
    </source>
</evidence>